<dbReference type="Proteomes" id="UP000053260">
    <property type="component" value="Unassembled WGS sequence"/>
</dbReference>
<accession>A0A124IF92</accession>
<evidence type="ECO:0000259" key="1">
    <source>
        <dbReference type="Pfam" id="PF01261"/>
    </source>
</evidence>
<dbReference type="EMBL" id="LMXB01000031">
    <property type="protein sequence ID" value="KUO20692.1"/>
    <property type="molecule type" value="Genomic_DNA"/>
</dbReference>
<evidence type="ECO:0000313" key="2">
    <source>
        <dbReference type="EMBL" id="KUO20692.1"/>
    </source>
</evidence>
<dbReference type="Pfam" id="PF01261">
    <property type="entry name" value="AP_endonuc_2"/>
    <property type="match status" value="1"/>
</dbReference>
<dbReference type="SUPFAM" id="SSF51658">
    <property type="entry name" value="Xylose isomerase-like"/>
    <property type="match status" value="1"/>
</dbReference>
<keyword evidence="3" id="KW-1185">Reference proteome</keyword>
<feature type="domain" description="Xylose isomerase-like TIM barrel" evidence="1">
    <location>
        <begin position="19"/>
        <end position="258"/>
    </location>
</feature>
<dbReference type="STRING" id="909626.AQJ91_12240"/>
<dbReference type="InterPro" id="IPR013022">
    <property type="entry name" value="Xyl_isomerase-like_TIM-brl"/>
</dbReference>
<dbReference type="OrthoDB" id="9779184at2"/>
<dbReference type="Gene3D" id="3.20.20.150">
    <property type="entry name" value="Divalent-metal-dependent TIM barrel enzymes"/>
    <property type="match status" value="1"/>
</dbReference>
<reference evidence="2 3" key="1">
    <citation type="submission" date="2015-10" db="EMBL/GenBank/DDBJ databases">
        <title>Draft genome sequence of Streptomyces sp. RV15, isolated from a marine sponge.</title>
        <authorList>
            <person name="Ruckert C."/>
            <person name="Abdelmohsen U.R."/>
            <person name="Winkler A."/>
            <person name="Hentschel U."/>
            <person name="Kalinowski J."/>
            <person name="Kampfer P."/>
            <person name="Glaeser S."/>
        </authorList>
    </citation>
    <scope>NUCLEOTIDE SEQUENCE [LARGE SCALE GENOMIC DNA]</scope>
    <source>
        <strain evidence="2 3">RV15</strain>
    </source>
</reference>
<dbReference type="PANTHER" id="PTHR12110:SF41">
    <property type="entry name" value="INOSOSE DEHYDRATASE"/>
    <property type="match status" value="1"/>
</dbReference>
<organism evidence="2 3">
    <name type="scientific">Streptomyces dysideae</name>
    <dbReference type="NCBI Taxonomy" id="909626"/>
    <lineage>
        <taxon>Bacteria</taxon>
        <taxon>Bacillati</taxon>
        <taxon>Actinomycetota</taxon>
        <taxon>Actinomycetes</taxon>
        <taxon>Kitasatosporales</taxon>
        <taxon>Streptomycetaceae</taxon>
        <taxon>Streptomyces</taxon>
    </lineage>
</organism>
<protein>
    <recommendedName>
        <fullName evidence="1">Xylose isomerase-like TIM barrel domain-containing protein</fullName>
    </recommendedName>
</protein>
<dbReference type="AlphaFoldDB" id="A0A124IF92"/>
<proteinExistence type="predicted"/>
<dbReference type="RefSeq" id="WP_067019653.1">
    <property type="nucleotide sequence ID" value="NZ_KQ949080.1"/>
</dbReference>
<sequence>MRLCILTDEISQDLDEVLAVCTRHGFTAIEVRSVWNIPPHELTLHQCKEIAARAAASGISVAGFASPVFKTELPSGHVQLAASEALLNRSLEQCAALGTDLLRVFSFFRSGAPDVARAAEAIGTVLDRVPTDGVTVGFETGTRTNTPSATLTQQLLDALGRPSTGMIWDPGNTVFSGFGDGSGLCGLEDIQPEALAHIHVKDPVGTSEYVELGHGSLPWPAILSALRARGYDGCLSLETHWRRTRVLTANERDEPWGDGFSAGGREASEACMATLAAWVKDAE</sequence>
<dbReference type="InterPro" id="IPR036237">
    <property type="entry name" value="Xyl_isomerase-like_sf"/>
</dbReference>
<comment type="caution">
    <text evidence="2">The sequence shown here is derived from an EMBL/GenBank/DDBJ whole genome shotgun (WGS) entry which is preliminary data.</text>
</comment>
<dbReference type="InterPro" id="IPR050312">
    <property type="entry name" value="IolE/XylAMocC-like"/>
</dbReference>
<gene>
    <name evidence="2" type="ORF">AQJ91_12240</name>
</gene>
<evidence type="ECO:0000313" key="3">
    <source>
        <dbReference type="Proteomes" id="UP000053260"/>
    </source>
</evidence>
<name>A0A124IF92_9ACTN</name>
<dbReference type="PANTHER" id="PTHR12110">
    <property type="entry name" value="HYDROXYPYRUVATE ISOMERASE"/>
    <property type="match status" value="1"/>
</dbReference>